<keyword evidence="5" id="KW-1185">Reference proteome</keyword>
<feature type="region of interest" description="Disordered" evidence="1">
    <location>
        <begin position="27"/>
        <end position="51"/>
    </location>
</feature>
<dbReference type="PANTHER" id="PTHR36933">
    <property type="entry name" value="SLL0788 PROTEIN"/>
    <property type="match status" value="1"/>
</dbReference>
<feature type="signal peptide" evidence="2">
    <location>
        <begin position="1"/>
        <end position="24"/>
    </location>
</feature>
<comment type="caution">
    <text evidence="4">The sequence shown here is derived from an EMBL/GenBank/DDBJ whole genome shotgun (WGS) entry which is preliminary data.</text>
</comment>
<accession>A0A4Q5N5N1</accession>
<dbReference type="AlphaFoldDB" id="A0A4Q5N5N1"/>
<dbReference type="Gene3D" id="1.20.1260.10">
    <property type="match status" value="1"/>
</dbReference>
<evidence type="ECO:0000313" key="4">
    <source>
        <dbReference type="EMBL" id="RYV52147.1"/>
    </source>
</evidence>
<feature type="domain" description="DUF305" evidence="3">
    <location>
        <begin position="57"/>
        <end position="205"/>
    </location>
</feature>
<organism evidence="4 5">
    <name type="scientific">Pengzhenrongella frigida</name>
    <dbReference type="NCBI Taxonomy" id="1259133"/>
    <lineage>
        <taxon>Bacteria</taxon>
        <taxon>Bacillati</taxon>
        <taxon>Actinomycetota</taxon>
        <taxon>Actinomycetes</taxon>
        <taxon>Micrococcales</taxon>
        <taxon>Pengzhenrongella</taxon>
    </lineage>
</organism>
<dbReference type="EMBL" id="SDWW01000008">
    <property type="protein sequence ID" value="RYV52147.1"/>
    <property type="molecule type" value="Genomic_DNA"/>
</dbReference>
<evidence type="ECO:0000259" key="3">
    <source>
        <dbReference type="Pfam" id="PF03713"/>
    </source>
</evidence>
<dbReference type="InterPro" id="IPR005183">
    <property type="entry name" value="DUF305_CopM-like"/>
</dbReference>
<name>A0A4Q5N5N1_9MICO</name>
<gene>
    <name evidence="4" type="ORF">EUA98_05145</name>
</gene>
<dbReference type="Pfam" id="PF03713">
    <property type="entry name" value="DUF305"/>
    <property type="match status" value="1"/>
</dbReference>
<dbReference type="OrthoDB" id="26872at2"/>
<feature type="chain" id="PRO_5038591413" evidence="2">
    <location>
        <begin position="25"/>
        <end position="208"/>
    </location>
</feature>
<evidence type="ECO:0000256" key="2">
    <source>
        <dbReference type="SAM" id="SignalP"/>
    </source>
</evidence>
<reference evidence="4 5" key="1">
    <citation type="submission" date="2019-01" db="EMBL/GenBank/DDBJ databases">
        <title>Novel species of Cellulomonas.</title>
        <authorList>
            <person name="Liu Q."/>
            <person name="Xin Y.-H."/>
        </authorList>
    </citation>
    <scope>NUCLEOTIDE SEQUENCE [LARGE SCALE GENOMIC DNA]</scope>
    <source>
        <strain evidence="4 5">HLT2-17</strain>
    </source>
</reference>
<dbReference type="InterPro" id="IPR012347">
    <property type="entry name" value="Ferritin-like"/>
</dbReference>
<proteinExistence type="predicted"/>
<evidence type="ECO:0000313" key="5">
    <source>
        <dbReference type="Proteomes" id="UP000293764"/>
    </source>
</evidence>
<sequence length="208" mass="21552">MNLTTRTSVLGGILVLAVTLSGCASQGGEPAASAGSMSASAPTAPTSGIEDAHNDVDVEFTQNMVVHHEGAIVMADLAARVAGAPEVKALGERIAAAQEPEILDMTSWLVAWGEQSAADVDMDGMDMGGMDMGGLSQDEAMADLTAATGEGFDRRFLELMIEHHRGAIEMADAELASGSSPQALALARAIIEAQNAEITEMEQLLQAR</sequence>
<dbReference type="PROSITE" id="PS51257">
    <property type="entry name" value="PROKAR_LIPOPROTEIN"/>
    <property type="match status" value="1"/>
</dbReference>
<dbReference type="Proteomes" id="UP000293764">
    <property type="component" value="Unassembled WGS sequence"/>
</dbReference>
<dbReference type="RefSeq" id="WP_130101595.1">
    <property type="nucleotide sequence ID" value="NZ_SDWW01000008.1"/>
</dbReference>
<evidence type="ECO:0000256" key="1">
    <source>
        <dbReference type="SAM" id="MobiDB-lite"/>
    </source>
</evidence>
<feature type="compositionally biased region" description="Low complexity" evidence="1">
    <location>
        <begin position="30"/>
        <end position="48"/>
    </location>
</feature>
<protein>
    <submittedName>
        <fullName evidence="4">DUF305 domain-containing protein</fullName>
    </submittedName>
</protein>
<keyword evidence="2" id="KW-0732">Signal</keyword>
<dbReference type="PANTHER" id="PTHR36933:SF1">
    <property type="entry name" value="SLL0788 PROTEIN"/>
    <property type="match status" value="1"/>
</dbReference>